<accession>A0ACC2MAT2</accession>
<evidence type="ECO:0000313" key="1">
    <source>
        <dbReference type="EMBL" id="KAJ8642709.1"/>
    </source>
</evidence>
<evidence type="ECO:0000313" key="2">
    <source>
        <dbReference type="Proteomes" id="UP001234297"/>
    </source>
</evidence>
<dbReference type="Proteomes" id="UP001234297">
    <property type="component" value="Chromosome 2"/>
</dbReference>
<dbReference type="EMBL" id="CM056810">
    <property type="protein sequence ID" value="KAJ8642709.1"/>
    <property type="molecule type" value="Genomic_DNA"/>
</dbReference>
<gene>
    <name evidence="1" type="ORF">MRB53_004457</name>
</gene>
<proteinExistence type="predicted"/>
<sequence length="223" mass="25063">MIERVKKRRERATRNVAEPERDKPKKQKKVAKDKIVSQSDDFVEINEQMQHKATTKSDKKKPFKLLKNSMTKLLNEADKKMLKLIYDTDGYNATVWGGESESNVLYEDIVAILSSANISSSIRRAESAMATLAMVSSASALLAMLNKNHPMLKLHALSNLNTFVDYFWPEISTGVPTMLCLNFIPLVNSLLSISDCKVGVENYMNVVSPISTPIYPEPNPLQQ</sequence>
<organism evidence="1 2">
    <name type="scientific">Persea americana</name>
    <name type="common">Avocado</name>
    <dbReference type="NCBI Taxonomy" id="3435"/>
    <lineage>
        <taxon>Eukaryota</taxon>
        <taxon>Viridiplantae</taxon>
        <taxon>Streptophyta</taxon>
        <taxon>Embryophyta</taxon>
        <taxon>Tracheophyta</taxon>
        <taxon>Spermatophyta</taxon>
        <taxon>Magnoliopsida</taxon>
        <taxon>Magnoliidae</taxon>
        <taxon>Laurales</taxon>
        <taxon>Lauraceae</taxon>
        <taxon>Persea</taxon>
    </lineage>
</organism>
<keyword evidence="2" id="KW-1185">Reference proteome</keyword>
<comment type="caution">
    <text evidence="1">The sequence shown here is derived from an EMBL/GenBank/DDBJ whole genome shotgun (WGS) entry which is preliminary data.</text>
</comment>
<protein>
    <submittedName>
        <fullName evidence="1">Uncharacterized protein</fullName>
    </submittedName>
</protein>
<name>A0ACC2MAT2_PERAE</name>
<reference evidence="1 2" key="1">
    <citation type="journal article" date="2022" name="Hortic Res">
        <title>A haplotype resolved chromosomal level avocado genome allows analysis of novel avocado genes.</title>
        <authorList>
            <person name="Nath O."/>
            <person name="Fletcher S.J."/>
            <person name="Hayward A."/>
            <person name="Shaw L.M."/>
            <person name="Masouleh A.K."/>
            <person name="Furtado A."/>
            <person name="Henry R.J."/>
            <person name="Mitter N."/>
        </authorList>
    </citation>
    <scope>NUCLEOTIDE SEQUENCE [LARGE SCALE GENOMIC DNA]</scope>
    <source>
        <strain evidence="2">cv. Hass</strain>
    </source>
</reference>